<proteinExistence type="predicted"/>
<accession>A0A1W1CFB3</accession>
<reference evidence="1" key="1">
    <citation type="submission" date="2016-10" db="EMBL/GenBank/DDBJ databases">
        <authorList>
            <person name="de Groot N.N."/>
        </authorList>
    </citation>
    <scope>NUCLEOTIDE SEQUENCE</scope>
</reference>
<dbReference type="AlphaFoldDB" id="A0A1W1CFB3"/>
<organism evidence="1">
    <name type="scientific">hydrothermal vent metagenome</name>
    <dbReference type="NCBI Taxonomy" id="652676"/>
    <lineage>
        <taxon>unclassified sequences</taxon>
        <taxon>metagenomes</taxon>
        <taxon>ecological metagenomes</taxon>
    </lineage>
</organism>
<gene>
    <name evidence="1" type="ORF">MNB_SM-6-518</name>
</gene>
<sequence length="92" mass="10728">MKTLRNREATSQELQETLALILKYHGTIPNKLGIRVNPEFYKYSEVLMRLCRHPNTNKKLIIDFDRALEKKNPEYIREINDALTKGLNSLGV</sequence>
<name>A0A1W1CFB3_9ZZZZ</name>
<dbReference type="EMBL" id="FPHK01000078">
    <property type="protein sequence ID" value="SFV64415.1"/>
    <property type="molecule type" value="Genomic_DNA"/>
</dbReference>
<evidence type="ECO:0000313" key="1">
    <source>
        <dbReference type="EMBL" id="SFV64415.1"/>
    </source>
</evidence>
<protein>
    <submittedName>
        <fullName evidence="1">Uncharacterized protein</fullName>
    </submittedName>
</protein>